<feature type="repeat" description="TPR" evidence="6">
    <location>
        <begin position="898"/>
        <end position="931"/>
    </location>
</feature>
<evidence type="ECO:0000256" key="7">
    <source>
        <dbReference type="SAM" id="MobiDB-lite"/>
    </source>
</evidence>
<keyword evidence="8" id="KW-0812">Transmembrane</keyword>
<dbReference type="Gene3D" id="2.60.120.260">
    <property type="entry name" value="Galactose-binding domain-like"/>
    <property type="match status" value="1"/>
</dbReference>
<dbReference type="SUPFAM" id="SSF56112">
    <property type="entry name" value="Protein kinase-like (PK-like)"/>
    <property type="match status" value="1"/>
</dbReference>
<dbReference type="Proteomes" id="UP000318081">
    <property type="component" value="Chromosome"/>
</dbReference>
<feature type="compositionally biased region" description="Low complexity" evidence="7">
    <location>
        <begin position="265"/>
        <end position="280"/>
    </location>
</feature>
<keyword evidence="11" id="KW-1185">Reference proteome</keyword>
<dbReference type="GO" id="GO:0004674">
    <property type="term" value="F:protein serine/threonine kinase activity"/>
    <property type="evidence" value="ECO:0007669"/>
    <property type="project" value="UniProtKB-EC"/>
</dbReference>
<evidence type="ECO:0000256" key="1">
    <source>
        <dbReference type="ARBA" id="ARBA00022679"/>
    </source>
</evidence>
<dbReference type="Pfam" id="PF00069">
    <property type="entry name" value="Pkinase"/>
    <property type="match status" value="1"/>
</dbReference>
<keyword evidence="8" id="KW-0472">Membrane</keyword>
<dbReference type="InterPro" id="IPR008979">
    <property type="entry name" value="Galactose-bd-like_sf"/>
</dbReference>
<keyword evidence="3 10" id="KW-0418">Kinase</keyword>
<dbReference type="PANTHER" id="PTHR43289:SF6">
    <property type="entry name" value="SERINE_THREONINE-PROTEIN KINASE NEKL-3"/>
    <property type="match status" value="1"/>
</dbReference>
<evidence type="ECO:0000256" key="2">
    <source>
        <dbReference type="ARBA" id="ARBA00022741"/>
    </source>
</evidence>
<feature type="region of interest" description="Disordered" evidence="7">
    <location>
        <begin position="58"/>
        <end position="83"/>
    </location>
</feature>
<proteinExistence type="predicted"/>
<dbReference type="PROSITE" id="PS00108">
    <property type="entry name" value="PROTEIN_KINASE_ST"/>
    <property type="match status" value="1"/>
</dbReference>
<dbReference type="SUPFAM" id="SSF49785">
    <property type="entry name" value="Galactose-binding domain-like"/>
    <property type="match status" value="1"/>
</dbReference>
<reference evidence="10 11" key="1">
    <citation type="submission" date="2019-02" db="EMBL/GenBank/DDBJ databases">
        <title>Deep-cultivation of Planctomycetes and their phenomic and genomic characterization uncovers novel biology.</title>
        <authorList>
            <person name="Wiegand S."/>
            <person name="Jogler M."/>
            <person name="Boedeker C."/>
            <person name="Pinto D."/>
            <person name="Vollmers J."/>
            <person name="Rivas-Marin E."/>
            <person name="Kohn T."/>
            <person name="Peeters S.H."/>
            <person name="Heuer A."/>
            <person name="Rast P."/>
            <person name="Oberbeckmann S."/>
            <person name="Bunk B."/>
            <person name="Jeske O."/>
            <person name="Meyerdierks A."/>
            <person name="Storesund J.E."/>
            <person name="Kallscheuer N."/>
            <person name="Luecker S."/>
            <person name="Lage O.M."/>
            <person name="Pohl T."/>
            <person name="Merkel B.J."/>
            <person name="Hornburger P."/>
            <person name="Mueller R.-W."/>
            <person name="Bruemmer F."/>
            <person name="Labrenz M."/>
            <person name="Spormann A.M."/>
            <person name="Op den Camp H."/>
            <person name="Overmann J."/>
            <person name="Amann R."/>
            <person name="Jetten M.S.M."/>
            <person name="Mascher T."/>
            <person name="Medema M.H."/>
            <person name="Devos D.P."/>
            <person name="Kaster A.-K."/>
            <person name="Ovreas L."/>
            <person name="Rohde M."/>
            <person name="Galperin M.Y."/>
            <person name="Jogler C."/>
        </authorList>
    </citation>
    <scope>NUCLEOTIDE SEQUENCE [LARGE SCALE GENOMIC DNA]</scope>
    <source>
        <strain evidence="10 11">TBK1r</strain>
    </source>
</reference>
<dbReference type="InterPro" id="IPR019734">
    <property type="entry name" value="TPR_rpt"/>
</dbReference>
<evidence type="ECO:0000256" key="4">
    <source>
        <dbReference type="ARBA" id="ARBA00022840"/>
    </source>
</evidence>
<keyword evidence="1 10" id="KW-0808">Transferase</keyword>
<feature type="domain" description="Protein kinase" evidence="9">
    <location>
        <begin position="85"/>
        <end position="379"/>
    </location>
</feature>
<protein>
    <submittedName>
        <fullName evidence="10">Serine/threonine-protein kinase PknD</fullName>
        <ecNumber evidence="10">2.7.11.1</ecNumber>
    </submittedName>
</protein>
<dbReference type="Gene3D" id="3.30.200.20">
    <property type="entry name" value="Phosphorylase Kinase, domain 1"/>
    <property type="match status" value="1"/>
</dbReference>
<dbReference type="Gene3D" id="1.25.40.10">
    <property type="entry name" value="Tetratricopeptide repeat domain"/>
    <property type="match status" value="2"/>
</dbReference>
<dbReference type="PROSITE" id="PS50005">
    <property type="entry name" value="TPR"/>
    <property type="match status" value="1"/>
</dbReference>
<keyword evidence="8" id="KW-1133">Transmembrane helix</keyword>
<dbReference type="InterPro" id="IPR011990">
    <property type="entry name" value="TPR-like_helical_dom_sf"/>
</dbReference>
<dbReference type="SUPFAM" id="SSF48452">
    <property type="entry name" value="TPR-like"/>
    <property type="match status" value="1"/>
</dbReference>
<keyword evidence="4" id="KW-0067">ATP-binding</keyword>
<gene>
    <name evidence="10" type="primary">pknD_11</name>
    <name evidence="10" type="ORF">TBK1r_77710</name>
</gene>
<feature type="region of interest" description="Disordered" evidence="7">
    <location>
        <begin position="265"/>
        <end position="289"/>
    </location>
</feature>
<organism evidence="10 11">
    <name type="scientific">Stieleria magnilauensis</name>
    <dbReference type="NCBI Taxonomy" id="2527963"/>
    <lineage>
        <taxon>Bacteria</taxon>
        <taxon>Pseudomonadati</taxon>
        <taxon>Planctomycetota</taxon>
        <taxon>Planctomycetia</taxon>
        <taxon>Pirellulales</taxon>
        <taxon>Pirellulaceae</taxon>
        <taxon>Stieleria</taxon>
    </lineage>
</organism>
<keyword evidence="2" id="KW-0547">Nucleotide-binding</keyword>
<dbReference type="EC" id="2.7.11.1" evidence="10"/>
<feature type="transmembrane region" description="Helical" evidence="8">
    <location>
        <begin position="404"/>
        <end position="427"/>
    </location>
</feature>
<evidence type="ECO:0000313" key="10">
    <source>
        <dbReference type="EMBL" id="QDV88736.1"/>
    </source>
</evidence>
<keyword evidence="5" id="KW-0675">Receptor</keyword>
<dbReference type="Gene3D" id="1.10.510.10">
    <property type="entry name" value="Transferase(Phosphotransferase) domain 1"/>
    <property type="match status" value="1"/>
</dbReference>
<evidence type="ECO:0000256" key="5">
    <source>
        <dbReference type="ARBA" id="ARBA00023170"/>
    </source>
</evidence>
<dbReference type="CDD" id="cd14014">
    <property type="entry name" value="STKc_PknB_like"/>
    <property type="match status" value="1"/>
</dbReference>
<evidence type="ECO:0000256" key="6">
    <source>
        <dbReference type="PROSITE-ProRule" id="PRU00339"/>
    </source>
</evidence>
<evidence type="ECO:0000259" key="9">
    <source>
        <dbReference type="PROSITE" id="PS50011"/>
    </source>
</evidence>
<dbReference type="SMART" id="SM00220">
    <property type="entry name" value="S_TKc"/>
    <property type="match status" value="1"/>
</dbReference>
<dbReference type="InterPro" id="IPR008271">
    <property type="entry name" value="Ser/Thr_kinase_AS"/>
</dbReference>
<dbReference type="EMBL" id="CP036432">
    <property type="protein sequence ID" value="QDV88736.1"/>
    <property type="molecule type" value="Genomic_DNA"/>
</dbReference>
<dbReference type="InterPro" id="IPR011009">
    <property type="entry name" value="Kinase-like_dom_sf"/>
</dbReference>
<name>A0ABX5Y3Y5_9BACT</name>
<sequence>MPDRHTIETIFLEAVELPPDQLASFLDRRCGDDSQLRDAVMELIQADRQAGDGAFLQSHLLKPDSPNDDASTSGDTPNQDDTDRFRILRAYRQGGLGEVLLAHDRQLDRDVAIKQIKPRWADSEEARQRFIQEAKVTGRLEHPGIVPVYAMGTWPDGQHYYAMRFIEGDTMKDTIDRYHRPPQPSDSADVKGMRLRELLSRFVDVCNTIQYAHSKRVLHRDIKPSNIMVGPYGETLVVDWGLAKLLDEPVDESMTADLARAIAKGSGSTPTRVGGTVGTPQYMSPEQAQGKLESIGTRTDVYLLGATLYQILTGRPPHQDDSVSRLLKKIAAGTLTRPRQIAADIAPPLESICLKAMATDPTDRYADPNHIADDVNRWMADQAVSVHKDSVSVRVNRWMRRHRTATSTLAVTLLLLAIGGVSGSILWNVANVRKLQAEQERRSKRLELEAKDRQRLAELQTTADAAENLAAIEVSRDRYTSALDVLRNTLPGMRSEPRLVERADRIEQKANRIEALVDFYTLAETVEQQNVLSRDTKALLACTTALKRLGIWDRADWWTGLPDQDLSAEQIDRLRWDVYQQLMLMDAMLVKSIGVRLTGEGRVGGPSALLRAAGRLLTTNAGKAEAKAALVVSDRIDRFRLSESTRLYRSIANMRLGTGARLQGKDLGQTRNGADAHSLAVLSMIAAIDPSFELVFRGYQGDDALLTARDLFGRSAALGPNYYGSHLGLGQVHYLIAQRNGAEHPDDLQWEDLAPALHAFGQCITLLPQRCFAFADRSSVYRWQAQLIADDERYSPAERQRRATERLQWSLEDAQRAMQSYDVHPWVGWQAGQAYAELSQVDRALRLWIQTAIDTYPLGEIADVRFVAVDDLRGRAQIGDWLQQQLARPESQIRFNLVDGFTALAGVRLNQARQDEAFAAIESALTIDPDNLNARAIRGMILLREGGFETAELDFQAVCDADPDHPLGSFGLAQCRENQGRLGEAAAMFWIAERAALTGENQAAAALGHCRTAALSGDLVAAEAAVGRAIDVEPACDLLSTVRSITTELSRRKRSPGVDQTQIVALETFIKSLAKLPRATKIEVMPPADPRKTTAASILNGGFELDSIRYWNSVSGAKWETTPGFASSARVSPEAHSGNRSLKITATAADPDGVADASGRTGQEFSVVAGQPYALSCWVKADQLAAGAMRILGPGEETLIEFDSGSYSWRRVVAPFQVTQTADGRRVDAGTIVPVRIQIVASGAGTLWLDDLACQSKP</sequence>
<accession>A0ABX5Y3Y5</accession>
<evidence type="ECO:0000313" key="11">
    <source>
        <dbReference type="Proteomes" id="UP000318081"/>
    </source>
</evidence>
<feature type="compositionally biased region" description="Polar residues" evidence="7">
    <location>
        <begin position="68"/>
        <end position="79"/>
    </location>
</feature>
<evidence type="ECO:0000256" key="3">
    <source>
        <dbReference type="ARBA" id="ARBA00022777"/>
    </source>
</evidence>
<keyword evidence="6" id="KW-0802">TPR repeat</keyword>
<dbReference type="RefSeq" id="WP_419580759.1">
    <property type="nucleotide sequence ID" value="NZ_CP036432.1"/>
</dbReference>
<dbReference type="InterPro" id="IPR000719">
    <property type="entry name" value="Prot_kinase_dom"/>
</dbReference>
<dbReference type="PROSITE" id="PS50011">
    <property type="entry name" value="PROTEIN_KINASE_DOM"/>
    <property type="match status" value="1"/>
</dbReference>
<evidence type="ECO:0000256" key="8">
    <source>
        <dbReference type="SAM" id="Phobius"/>
    </source>
</evidence>
<dbReference type="PANTHER" id="PTHR43289">
    <property type="entry name" value="MITOGEN-ACTIVATED PROTEIN KINASE KINASE KINASE 20-RELATED"/>
    <property type="match status" value="1"/>
</dbReference>